<gene>
    <name evidence="2" type="ORF">BC793_15137</name>
</gene>
<evidence type="ECO:0000313" key="2">
    <source>
        <dbReference type="EMBL" id="PWK28063.1"/>
    </source>
</evidence>
<dbReference type="OrthoDB" id="3294441at2"/>
<name>A0A316ED15_9ACTN</name>
<dbReference type="RefSeq" id="WP_158319585.1">
    <property type="nucleotide sequence ID" value="NZ_BONA01000117.1"/>
</dbReference>
<dbReference type="Proteomes" id="UP000245697">
    <property type="component" value="Unassembled WGS sequence"/>
</dbReference>
<feature type="compositionally biased region" description="Polar residues" evidence="1">
    <location>
        <begin position="154"/>
        <end position="164"/>
    </location>
</feature>
<sequence>MSATTSLRHTSGAMVILLLGSSAPLILPPERASARPAGHSRHENPFPSRIDIDFTLETRGEDARTDHVTFTATRSEYCTPGEVCHYDGPHDPTVVLDYNDSFGCHGTASAPPFTNTMATVGIDYPKADGTHPLTFSVRLDYNTVRYWCDNGTSGVESANSTAGSTPDPVSWRPGQQESRGVPVDNFLGARGHADIRYRY</sequence>
<organism evidence="2 3">
    <name type="scientific">Actinoplanes xinjiangensis</name>
    <dbReference type="NCBI Taxonomy" id="512350"/>
    <lineage>
        <taxon>Bacteria</taxon>
        <taxon>Bacillati</taxon>
        <taxon>Actinomycetota</taxon>
        <taxon>Actinomycetes</taxon>
        <taxon>Micromonosporales</taxon>
        <taxon>Micromonosporaceae</taxon>
        <taxon>Actinoplanes</taxon>
    </lineage>
</organism>
<evidence type="ECO:0000313" key="3">
    <source>
        <dbReference type="Proteomes" id="UP000245697"/>
    </source>
</evidence>
<protein>
    <submittedName>
        <fullName evidence="2">Uncharacterized protein</fullName>
    </submittedName>
</protein>
<reference evidence="2 3" key="1">
    <citation type="submission" date="2018-05" db="EMBL/GenBank/DDBJ databases">
        <title>Genomic Encyclopedia of Archaeal and Bacterial Type Strains, Phase II (KMG-II): from individual species to whole genera.</title>
        <authorList>
            <person name="Goeker M."/>
        </authorList>
    </citation>
    <scope>NUCLEOTIDE SEQUENCE [LARGE SCALE GENOMIC DNA]</scope>
    <source>
        <strain evidence="2 3">DSM 45184</strain>
    </source>
</reference>
<dbReference type="EMBL" id="QGGR01000051">
    <property type="protein sequence ID" value="PWK28063.1"/>
    <property type="molecule type" value="Genomic_DNA"/>
</dbReference>
<comment type="caution">
    <text evidence="2">The sequence shown here is derived from an EMBL/GenBank/DDBJ whole genome shotgun (WGS) entry which is preliminary data.</text>
</comment>
<dbReference type="AlphaFoldDB" id="A0A316ED15"/>
<evidence type="ECO:0000256" key="1">
    <source>
        <dbReference type="SAM" id="MobiDB-lite"/>
    </source>
</evidence>
<keyword evidence="3" id="KW-1185">Reference proteome</keyword>
<proteinExistence type="predicted"/>
<accession>A0A316ED15</accession>
<feature type="region of interest" description="Disordered" evidence="1">
    <location>
        <begin position="154"/>
        <end position="182"/>
    </location>
</feature>